<protein>
    <submittedName>
        <fullName evidence="2">Uncharacterized protein</fullName>
    </submittedName>
</protein>
<keyword evidence="3" id="KW-1185">Reference proteome</keyword>
<sequence>MIYYRRGDVHGGIALGVVCAVLGIGLTCIMPFALGLSIMVASFFLEAFPQSLHAADLGFPLLALLYFVAYGAAWYGAHRFLLSPWSVQVTERGVRIARDYLPWPRRREELIIVEKRRLGRHVHHRAVYDSEFGRVRMRGLENTVNYSDPAVARRAVEARLDEVWAACEQAREDAAERRRQAAAEPDADAQK</sequence>
<proteinExistence type="predicted"/>
<name>A0A1H0FES6_9ACTO</name>
<organism evidence="2 3">
    <name type="scientific">Actinomyces ruminicola</name>
    <dbReference type="NCBI Taxonomy" id="332524"/>
    <lineage>
        <taxon>Bacteria</taxon>
        <taxon>Bacillati</taxon>
        <taxon>Actinomycetota</taxon>
        <taxon>Actinomycetes</taxon>
        <taxon>Actinomycetales</taxon>
        <taxon>Actinomycetaceae</taxon>
        <taxon>Actinomyces</taxon>
    </lineage>
</organism>
<evidence type="ECO:0000313" key="3">
    <source>
        <dbReference type="Proteomes" id="UP000198541"/>
    </source>
</evidence>
<keyword evidence="1" id="KW-1133">Transmembrane helix</keyword>
<keyword evidence="1" id="KW-0812">Transmembrane</keyword>
<keyword evidence="1" id="KW-0472">Membrane</keyword>
<dbReference type="EMBL" id="FNIM01000026">
    <property type="protein sequence ID" value="SDN93207.1"/>
    <property type="molecule type" value="Genomic_DNA"/>
</dbReference>
<feature type="transmembrane region" description="Helical" evidence="1">
    <location>
        <begin position="57"/>
        <end position="77"/>
    </location>
</feature>
<dbReference type="RefSeq" id="WP_092538154.1">
    <property type="nucleotide sequence ID" value="NZ_FNIM01000026.1"/>
</dbReference>
<reference evidence="3" key="1">
    <citation type="submission" date="2016-10" db="EMBL/GenBank/DDBJ databases">
        <authorList>
            <person name="Varghese N."/>
            <person name="Submissions S."/>
        </authorList>
    </citation>
    <scope>NUCLEOTIDE SEQUENCE [LARGE SCALE GENOMIC DNA]</scope>
    <source>
        <strain evidence="3">DSM 27982</strain>
    </source>
</reference>
<dbReference type="Proteomes" id="UP000198541">
    <property type="component" value="Unassembled WGS sequence"/>
</dbReference>
<accession>A0A1H0FES6</accession>
<feature type="transmembrane region" description="Helical" evidence="1">
    <location>
        <begin position="12"/>
        <end position="45"/>
    </location>
</feature>
<evidence type="ECO:0000313" key="2">
    <source>
        <dbReference type="EMBL" id="SDN93207.1"/>
    </source>
</evidence>
<evidence type="ECO:0000256" key="1">
    <source>
        <dbReference type="SAM" id="Phobius"/>
    </source>
</evidence>
<dbReference type="AlphaFoldDB" id="A0A1H0FES6"/>
<gene>
    <name evidence="2" type="ORF">SAMN05216355_12618</name>
</gene>